<name>A0A2N5XMZ6_9HYPH</name>
<gene>
    <name evidence="2" type="primary">apaG</name>
    <name evidence="4" type="ORF">C0081_16890</name>
</gene>
<dbReference type="NCBIfam" id="NF003967">
    <property type="entry name" value="PRK05461.1"/>
    <property type="match status" value="1"/>
</dbReference>
<dbReference type="InterPro" id="IPR007474">
    <property type="entry name" value="ApaG_domain"/>
</dbReference>
<dbReference type="InterPro" id="IPR036767">
    <property type="entry name" value="ApaG_sf"/>
</dbReference>
<dbReference type="Proteomes" id="UP000234881">
    <property type="component" value="Unassembled WGS sequence"/>
</dbReference>
<dbReference type="PANTHER" id="PTHR14289:SF16">
    <property type="entry name" value="POLYMERASE DELTA-INTERACTING PROTEIN 2"/>
    <property type="match status" value="1"/>
</dbReference>
<protein>
    <recommendedName>
        <fullName evidence="1 2">Protein ApaG</fullName>
    </recommendedName>
</protein>
<dbReference type="OrthoDB" id="9795226at2"/>
<proteinExistence type="inferred from homology"/>
<dbReference type="PANTHER" id="PTHR14289">
    <property type="entry name" value="F-BOX ONLY PROTEIN 3"/>
    <property type="match status" value="1"/>
</dbReference>
<dbReference type="InterPro" id="IPR023065">
    <property type="entry name" value="Uncharacterised_ApaG"/>
</dbReference>
<dbReference type="GO" id="GO:0070987">
    <property type="term" value="P:error-free translesion synthesis"/>
    <property type="evidence" value="ECO:0007669"/>
    <property type="project" value="TreeGrafter"/>
</dbReference>
<dbReference type="RefSeq" id="WP_101535028.1">
    <property type="nucleotide sequence ID" value="NZ_JBFHIU010000046.1"/>
</dbReference>
<dbReference type="EMBL" id="PKUQ01000042">
    <property type="protein sequence ID" value="PLW75787.1"/>
    <property type="molecule type" value="Genomic_DNA"/>
</dbReference>
<reference evidence="4 5" key="1">
    <citation type="submission" date="2018-01" db="EMBL/GenBank/DDBJ databases">
        <title>The draft genome sequence of Cohaesibacter sp. H1304.</title>
        <authorList>
            <person name="Wang N.-N."/>
            <person name="Du Z.-J."/>
        </authorList>
    </citation>
    <scope>NUCLEOTIDE SEQUENCE [LARGE SCALE GENOMIC DNA]</scope>
    <source>
        <strain evidence="4 5">H1304</strain>
    </source>
</reference>
<feature type="domain" description="ApaG" evidence="3">
    <location>
        <begin position="5"/>
        <end position="129"/>
    </location>
</feature>
<dbReference type="SUPFAM" id="SSF110069">
    <property type="entry name" value="ApaG-like"/>
    <property type="match status" value="1"/>
</dbReference>
<evidence type="ECO:0000313" key="5">
    <source>
        <dbReference type="Proteomes" id="UP000234881"/>
    </source>
</evidence>
<sequence length="132" mass="14924">MYRYKAITGTVQVVVKPEYQPHRSVPNTGQHVWAYHVEICNLGQSDIQLRSRYWRIIDAHGRVQEVRGRGVVGEEPLIEAGDCYSYSSGCPLDTDSGIMSGHFEMEADDGHKFEVTIPTFSLDIPDRTIILN</sequence>
<keyword evidence="5" id="KW-1185">Reference proteome</keyword>
<dbReference type="AlphaFoldDB" id="A0A2N5XMZ6"/>
<dbReference type="PROSITE" id="PS51087">
    <property type="entry name" value="APAG"/>
    <property type="match status" value="1"/>
</dbReference>
<dbReference type="Gene3D" id="2.60.40.1470">
    <property type="entry name" value="ApaG domain"/>
    <property type="match status" value="1"/>
</dbReference>
<evidence type="ECO:0000256" key="1">
    <source>
        <dbReference type="ARBA" id="ARBA00017693"/>
    </source>
</evidence>
<evidence type="ECO:0000313" key="4">
    <source>
        <dbReference type="EMBL" id="PLW75787.1"/>
    </source>
</evidence>
<dbReference type="HAMAP" id="MF_00791">
    <property type="entry name" value="ApaG"/>
    <property type="match status" value="1"/>
</dbReference>
<comment type="caution">
    <text evidence="4">The sequence shown here is derived from an EMBL/GenBank/DDBJ whole genome shotgun (WGS) entry which is preliminary data.</text>
</comment>
<dbReference type="Pfam" id="PF04379">
    <property type="entry name" value="DUF525"/>
    <property type="match status" value="1"/>
</dbReference>
<evidence type="ECO:0000256" key="2">
    <source>
        <dbReference type="HAMAP-Rule" id="MF_00791"/>
    </source>
</evidence>
<organism evidence="4 5">
    <name type="scientific">Cohaesibacter celericrescens</name>
    <dbReference type="NCBI Taxonomy" id="2067669"/>
    <lineage>
        <taxon>Bacteria</taxon>
        <taxon>Pseudomonadati</taxon>
        <taxon>Pseudomonadota</taxon>
        <taxon>Alphaproteobacteria</taxon>
        <taxon>Hyphomicrobiales</taxon>
        <taxon>Cohaesibacteraceae</taxon>
    </lineage>
</organism>
<evidence type="ECO:0000259" key="3">
    <source>
        <dbReference type="PROSITE" id="PS51087"/>
    </source>
</evidence>
<accession>A0A2N5XMZ6</accession>